<organism evidence="2">
    <name type="scientific">Culex pipiens</name>
    <name type="common">House mosquito</name>
    <dbReference type="NCBI Taxonomy" id="7175"/>
    <lineage>
        <taxon>Eukaryota</taxon>
        <taxon>Metazoa</taxon>
        <taxon>Ecdysozoa</taxon>
        <taxon>Arthropoda</taxon>
        <taxon>Hexapoda</taxon>
        <taxon>Insecta</taxon>
        <taxon>Pterygota</taxon>
        <taxon>Neoptera</taxon>
        <taxon>Endopterygota</taxon>
        <taxon>Diptera</taxon>
        <taxon>Nematocera</taxon>
        <taxon>Culicoidea</taxon>
        <taxon>Culicidae</taxon>
        <taxon>Culicinae</taxon>
        <taxon>Culicini</taxon>
        <taxon>Culex</taxon>
        <taxon>Culex</taxon>
    </lineage>
</organism>
<sequence>MVRFREPPLMTGTMVAVPVGWSRCADGRCWPILDPLVAVVVVVRYAVVPWGTSPVTRAVVVVPEPLIGDAKIRVEDPFWLPDAVRITVPLLILPIGGWKRLALTLVLLLGIKLIVLLPLFVFTLLLLLREPLVGIIETSLFNLWGCGGCCCSCCSRNCAACSRVSSPENIAVLQWLRALRQRSSFVFESYAASSSEGFSVVSVCVSACACTHG</sequence>
<keyword evidence="1" id="KW-0472">Membrane</keyword>
<accession>A0A8D8G723</accession>
<keyword evidence="1" id="KW-0812">Transmembrane</keyword>
<keyword evidence="1" id="KW-1133">Transmembrane helix</keyword>
<dbReference type="EMBL" id="HBUE01131915">
    <property type="protein sequence ID" value="CAG6496845.1"/>
    <property type="molecule type" value="Transcribed_RNA"/>
</dbReference>
<protein>
    <submittedName>
        <fullName evidence="2">(northern house mosquito) hypothetical protein</fullName>
    </submittedName>
</protein>
<proteinExistence type="predicted"/>
<reference evidence="2" key="1">
    <citation type="submission" date="2021-05" db="EMBL/GenBank/DDBJ databases">
        <authorList>
            <person name="Alioto T."/>
            <person name="Alioto T."/>
            <person name="Gomez Garrido J."/>
        </authorList>
    </citation>
    <scope>NUCLEOTIDE SEQUENCE</scope>
</reference>
<evidence type="ECO:0000256" key="1">
    <source>
        <dbReference type="SAM" id="Phobius"/>
    </source>
</evidence>
<evidence type="ECO:0000313" key="2">
    <source>
        <dbReference type="EMBL" id="CAG6496845.1"/>
    </source>
</evidence>
<name>A0A8D8G723_CULPI</name>
<dbReference type="AlphaFoldDB" id="A0A8D8G723"/>
<feature type="transmembrane region" description="Helical" evidence="1">
    <location>
        <begin position="101"/>
        <end position="128"/>
    </location>
</feature>